<dbReference type="GO" id="GO:0020037">
    <property type="term" value="F:heme binding"/>
    <property type="evidence" value="ECO:0007669"/>
    <property type="project" value="InterPro"/>
</dbReference>
<feature type="domain" description="Cytochrome c" evidence="6">
    <location>
        <begin position="108"/>
        <end position="198"/>
    </location>
</feature>
<dbReference type="PANTHER" id="PTHR33751:SF11">
    <property type="entry name" value="BLL4483 PROTEIN"/>
    <property type="match status" value="1"/>
</dbReference>
<dbReference type="GO" id="GO:0009055">
    <property type="term" value="F:electron transfer activity"/>
    <property type="evidence" value="ECO:0007669"/>
    <property type="project" value="InterPro"/>
</dbReference>
<evidence type="ECO:0000256" key="2">
    <source>
        <dbReference type="ARBA" id="ARBA00022723"/>
    </source>
</evidence>
<feature type="binding site" description="axial binding residue" evidence="5">
    <location>
        <position position="133"/>
    </location>
    <ligand>
        <name>heme c</name>
        <dbReference type="ChEBI" id="CHEBI:61717"/>
        <label>2</label>
    </ligand>
    <ligandPart>
        <name>Fe</name>
        <dbReference type="ChEBI" id="CHEBI:18248"/>
    </ligandPart>
</feature>
<keyword evidence="3 5" id="KW-0408">Iron</keyword>
<name>A0A923HH36_9BURK</name>
<feature type="binding site" description="covalent" evidence="4">
    <location>
        <position position="30"/>
    </location>
    <ligand>
        <name>heme c</name>
        <dbReference type="ChEBI" id="CHEBI:61717"/>
        <label>1</label>
    </ligand>
</feature>
<dbReference type="PANTHER" id="PTHR33751">
    <property type="entry name" value="CBB3-TYPE CYTOCHROME C OXIDASE SUBUNIT FIXP"/>
    <property type="match status" value="1"/>
</dbReference>
<evidence type="ECO:0000313" key="8">
    <source>
        <dbReference type="Proteomes" id="UP000634011"/>
    </source>
</evidence>
<dbReference type="PROSITE" id="PS51007">
    <property type="entry name" value="CYTC"/>
    <property type="match status" value="1"/>
</dbReference>
<gene>
    <name evidence="7" type="ORF">H8K32_16045</name>
</gene>
<reference evidence="7" key="1">
    <citation type="submission" date="2020-08" db="EMBL/GenBank/DDBJ databases">
        <title>Novel species isolated from subtropical streams in China.</title>
        <authorList>
            <person name="Lu H."/>
        </authorList>
    </citation>
    <scope>NUCLEOTIDE SEQUENCE</scope>
    <source>
        <strain evidence="7">KACC 12607</strain>
    </source>
</reference>
<dbReference type="InterPro" id="IPR050597">
    <property type="entry name" value="Cytochrome_c_Oxidase_Subunit"/>
</dbReference>
<keyword evidence="1 4" id="KW-0349">Heme</keyword>
<dbReference type="SUPFAM" id="SSF46626">
    <property type="entry name" value="Cytochrome c"/>
    <property type="match status" value="2"/>
</dbReference>
<evidence type="ECO:0000256" key="3">
    <source>
        <dbReference type="ARBA" id="ARBA00023004"/>
    </source>
</evidence>
<dbReference type="InterPro" id="IPR036909">
    <property type="entry name" value="Cyt_c-like_dom_sf"/>
</dbReference>
<evidence type="ECO:0000256" key="4">
    <source>
        <dbReference type="PIRSR" id="PIRSR000005-1"/>
    </source>
</evidence>
<sequence length="226" mass="24564">MSIALLFSITASAQNVPDTLEQRLKACTSCHGAQGRAGTDGYYPRIAGKPEGYLFNQLKNFRDGKRTFPMMTYMVVNMSDDYLHEIATFFSNLHPPYAAPQKPDIQPGLLERGRQLVLHGDEQKKIPACISCHGQKLTGLAPFVPGISGLPRDYLIAQIGAWQTGSRHAAVPDCMQSIAKKLRPEDIGALSGWLAMQYVADDGIAEAFSDKVKGHFPLACGSIPGS</sequence>
<dbReference type="InterPro" id="IPR024167">
    <property type="entry name" value="Cytochrome_c4-like"/>
</dbReference>
<dbReference type="Gene3D" id="1.10.760.10">
    <property type="entry name" value="Cytochrome c-like domain"/>
    <property type="match status" value="2"/>
</dbReference>
<feature type="binding site" description="axial binding residue" evidence="5">
    <location>
        <position position="175"/>
    </location>
    <ligand>
        <name>heme c</name>
        <dbReference type="ChEBI" id="CHEBI:61717"/>
        <label>2</label>
    </ligand>
    <ligandPart>
        <name>Fe</name>
        <dbReference type="ChEBI" id="CHEBI:18248"/>
    </ligandPart>
</feature>
<comment type="PTM">
    <text evidence="4">Binds 2 heme c groups covalently per subunit.</text>
</comment>
<dbReference type="Proteomes" id="UP000634011">
    <property type="component" value="Unassembled WGS sequence"/>
</dbReference>
<keyword evidence="8" id="KW-1185">Reference proteome</keyword>
<evidence type="ECO:0000259" key="6">
    <source>
        <dbReference type="PROSITE" id="PS51007"/>
    </source>
</evidence>
<keyword evidence="2 5" id="KW-0479">Metal-binding</keyword>
<protein>
    <submittedName>
        <fullName evidence="7">Cytochrome c4</fullName>
    </submittedName>
</protein>
<proteinExistence type="predicted"/>
<dbReference type="AlphaFoldDB" id="A0A923HH36"/>
<accession>A0A923HH36</accession>
<feature type="binding site" description="covalent" evidence="4">
    <location>
        <position position="132"/>
    </location>
    <ligand>
        <name>heme c</name>
        <dbReference type="ChEBI" id="CHEBI:61717"/>
        <label>2</label>
    </ligand>
</feature>
<feature type="binding site" description="covalent" evidence="4">
    <location>
        <position position="27"/>
    </location>
    <ligand>
        <name>heme c</name>
        <dbReference type="ChEBI" id="CHEBI:61717"/>
        <label>1</label>
    </ligand>
</feature>
<feature type="binding site" description="axial binding residue" evidence="5">
    <location>
        <position position="31"/>
    </location>
    <ligand>
        <name>heme c</name>
        <dbReference type="ChEBI" id="CHEBI:61717"/>
        <label>1</label>
    </ligand>
    <ligandPart>
        <name>Fe</name>
        <dbReference type="ChEBI" id="CHEBI:18248"/>
    </ligandPart>
</feature>
<evidence type="ECO:0000313" key="7">
    <source>
        <dbReference type="EMBL" id="MBC3863619.1"/>
    </source>
</evidence>
<dbReference type="InterPro" id="IPR009056">
    <property type="entry name" value="Cyt_c-like_dom"/>
</dbReference>
<feature type="binding site" description="covalent" evidence="4">
    <location>
        <position position="129"/>
    </location>
    <ligand>
        <name>heme c</name>
        <dbReference type="ChEBI" id="CHEBI:61717"/>
        <label>2</label>
    </ligand>
</feature>
<dbReference type="GO" id="GO:0042597">
    <property type="term" value="C:periplasmic space"/>
    <property type="evidence" value="ECO:0007669"/>
    <property type="project" value="InterPro"/>
</dbReference>
<dbReference type="EMBL" id="JACOFV010000016">
    <property type="protein sequence ID" value="MBC3863619.1"/>
    <property type="molecule type" value="Genomic_DNA"/>
</dbReference>
<dbReference type="GO" id="GO:0005506">
    <property type="term" value="F:iron ion binding"/>
    <property type="evidence" value="ECO:0007669"/>
    <property type="project" value="InterPro"/>
</dbReference>
<evidence type="ECO:0000256" key="5">
    <source>
        <dbReference type="PIRSR" id="PIRSR000005-2"/>
    </source>
</evidence>
<comment type="caution">
    <text evidence="7">The sequence shown here is derived from an EMBL/GenBank/DDBJ whole genome shotgun (WGS) entry which is preliminary data.</text>
</comment>
<evidence type="ECO:0000256" key="1">
    <source>
        <dbReference type="ARBA" id="ARBA00022617"/>
    </source>
</evidence>
<dbReference type="PIRSF" id="PIRSF000005">
    <property type="entry name" value="Cytochrome_c4"/>
    <property type="match status" value="1"/>
</dbReference>
<organism evidence="7 8">
    <name type="scientific">Undibacterium jejuense</name>
    <dbReference type="NCBI Taxonomy" id="1344949"/>
    <lineage>
        <taxon>Bacteria</taxon>
        <taxon>Pseudomonadati</taxon>
        <taxon>Pseudomonadota</taxon>
        <taxon>Betaproteobacteria</taxon>
        <taxon>Burkholderiales</taxon>
        <taxon>Oxalobacteraceae</taxon>
        <taxon>Undibacterium</taxon>
    </lineage>
</organism>
<feature type="binding site" description="axial binding residue" evidence="5">
    <location>
        <position position="71"/>
    </location>
    <ligand>
        <name>heme c</name>
        <dbReference type="ChEBI" id="CHEBI:61717"/>
        <label>1</label>
    </ligand>
    <ligandPart>
        <name>Fe</name>
        <dbReference type="ChEBI" id="CHEBI:18248"/>
    </ligandPart>
</feature>